<dbReference type="Gene3D" id="2.60.40.10">
    <property type="entry name" value="Immunoglobulins"/>
    <property type="match status" value="1"/>
</dbReference>
<dbReference type="InterPro" id="IPR050199">
    <property type="entry name" value="IgHV"/>
</dbReference>
<reference evidence="5" key="1">
    <citation type="submission" date="2022-11" db="EMBL/GenBank/DDBJ databases">
        <title>Chromosome-level genome of Pogonophryne albipinna.</title>
        <authorList>
            <person name="Jo E."/>
        </authorList>
    </citation>
    <scope>NUCLEOTIDE SEQUENCE</scope>
    <source>
        <strain evidence="5">SGF0006</strain>
        <tissue evidence="5">Muscle</tissue>
    </source>
</reference>
<keyword evidence="6" id="KW-1185">Reference proteome</keyword>
<dbReference type="Proteomes" id="UP001219934">
    <property type="component" value="Unassembled WGS sequence"/>
</dbReference>
<evidence type="ECO:0000313" key="5">
    <source>
        <dbReference type="EMBL" id="KAJ4947772.1"/>
    </source>
</evidence>
<evidence type="ECO:0000256" key="1">
    <source>
        <dbReference type="ARBA" id="ARBA00022859"/>
    </source>
</evidence>
<keyword evidence="2" id="KW-1064">Adaptive immunity</keyword>
<protein>
    <recommendedName>
        <fullName evidence="4">Immunoglobulin V-set domain-containing protein</fullName>
    </recommendedName>
</protein>
<sequence length="210" mass="23486">EADPVASVERPSVFAQTLKCCEFLSLIRRSRRGTAALGGHQVQLLGWRGGMLELRGQHREQWGLKGEPVGGSGLVWRRGEGQDGHCSYPNPPSTSITMFLWSFLTIDSSLNNHYSQLDMKWVDPAGPLIARSIGSGFTFSSYYMAWIRQAPGKGLEWIANFDTGSTAYYSESVKGRFTISRDNTRQQLYLQMSSLRAVDSAVYYCARETQ</sequence>
<dbReference type="GO" id="GO:0002250">
    <property type="term" value="P:adaptive immune response"/>
    <property type="evidence" value="ECO:0007669"/>
    <property type="project" value="UniProtKB-KW"/>
</dbReference>
<dbReference type="InterPro" id="IPR036179">
    <property type="entry name" value="Ig-like_dom_sf"/>
</dbReference>
<evidence type="ECO:0000256" key="3">
    <source>
        <dbReference type="ARBA" id="ARBA00043265"/>
    </source>
</evidence>
<gene>
    <name evidence="5" type="ORF">JOQ06_009805</name>
</gene>
<evidence type="ECO:0000256" key="2">
    <source>
        <dbReference type="ARBA" id="ARBA00023130"/>
    </source>
</evidence>
<dbReference type="SUPFAM" id="SSF48726">
    <property type="entry name" value="Immunoglobulin"/>
    <property type="match status" value="1"/>
</dbReference>
<feature type="non-terminal residue" evidence="5">
    <location>
        <position position="210"/>
    </location>
</feature>
<name>A0AAD6BSX9_9TELE</name>
<dbReference type="Pfam" id="PF07686">
    <property type="entry name" value="V-set"/>
    <property type="match status" value="1"/>
</dbReference>
<dbReference type="GO" id="GO:0019814">
    <property type="term" value="C:immunoglobulin complex"/>
    <property type="evidence" value="ECO:0007669"/>
    <property type="project" value="UniProtKB-KW"/>
</dbReference>
<evidence type="ECO:0000313" key="6">
    <source>
        <dbReference type="Proteomes" id="UP001219934"/>
    </source>
</evidence>
<proteinExistence type="predicted"/>
<dbReference type="AlphaFoldDB" id="A0AAD6BSX9"/>
<dbReference type="SMART" id="SM00406">
    <property type="entry name" value="IGv"/>
    <property type="match status" value="1"/>
</dbReference>
<dbReference type="InterPro" id="IPR013106">
    <property type="entry name" value="Ig_V-set"/>
</dbReference>
<dbReference type="PANTHER" id="PTHR23266">
    <property type="entry name" value="IMMUNOGLOBULIN HEAVY CHAIN"/>
    <property type="match status" value="1"/>
</dbReference>
<dbReference type="InterPro" id="IPR013783">
    <property type="entry name" value="Ig-like_fold"/>
</dbReference>
<evidence type="ECO:0000259" key="4">
    <source>
        <dbReference type="SMART" id="SM00406"/>
    </source>
</evidence>
<comment type="caution">
    <text evidence="5">The sequence shown here is derived from an EMBL/GenBank/DDBJ whole genome shotgun (WGS) entry which is preliminary data.</text>
</comment>
<dbReference type="GO" id="GO:0005576">
    <property type="term" value="C:extracellular region"/>
    <property type="evidence" value="ECO:0007669"/>
    <property type="project" value="UniProtKB-ARBA"/>
</dbReference>
<feature type="domain" description="Immunoglobulin V-set" evidence="4">
    <location>
        <begin position="134"/>
        <end position="207"/>
    </location>
</feature>
<organism evidence="5 6">
    <name type="scientific">Pogonophryne albipinna</name>
    <dbReference type="NCBI Taxonomy" id="1090488"/>
    <lineage>
        <taxon>Eukaryota</taxon>
        <taxon>Metazoa</taxon>
        <taxon>Chordata</taxon>
        <taxon>Craniata</taxon>
        <taxon>Vertebrata</taxon>
        <taxon>Euteleostomi</taxon>
        <taxon>Actinopterygii</taxon>
        <taxon>Neopterygii</taxon>
        <taxon>Teleostei</taxon>
        <taxon>Neoteleostei</taxon>
        <taxon>Acanthomorphata</taxon>
        <taxon>Eupercaria</taxon>
        <taxon>Perciformes</taxon>
        <taxon>Notothenioidei</taxon>
        <taxon>Pogonophryne</taxon>
    </lineage>
</organism>
<accession>A0AAD6BSX9</accession>
<keyword evidence="1" id="KW-0391">Immunity</keyword>
<keyword evidence="3" id="KW-1280">Immunoglobulin</keyword>
<dbReference type="EMBL" id="JAPTMU010000002">
    <property type="protein sequence ID" value="KAJ4947772.1"/>
    <property type="molecule type" value="Genomic_DNA"/>
</dbReference>